<evidence type="ECO:0000256" key="1">
    <source>
        <dbReference type="ARBA" id="ARBA00004196"/>
    </source>
</evidence>
<dbReference type="STRING" id="272123.Anacy_1065"/>
<evidence type="ECO:0000313" key="6">
    <source>
        <dbReference type="Proteomes" id="UP000010474"/>
    </source>
</evidence>
<dbReference type="Proteomes" id="UP000010474">
    <property type="component" value="Chromosome"/>
</dbReference>
<dbReference type="SUPFAM" id="SSF111369">
    <property type="entry name" value="HlyD-like secretion proteins"/>
    <property type="match status" value="1"/>
</dbReference>
<comment type="subcellular location">
    <subcellularLocation>
        <location evidence="1">Cell envelope</location>
    </subcellularLocation>
</comment>
<protein>
    <submittedName>
        <fullName evidence="5">ABC exporter membrane fusion protein, DevB family</fullName>
    </submittedName>
</protein>
<dbReference type="eggNOG" id="COG0845">
    <property type="taxonomic scope" value="Bacteria"/>
</dbReference>
<dbReference type="OrthoDB" id="556614at2"/>
<dbReference type="GO" id="GO:0030313">
    <property type="term" value="C:cell envelope"/>
    <property type="evidence" value="ECO:0007669"/>
    <property type="project" value="UniProtKB-SubCell"/>
</dbReference>
<evidence type="ECO:0000256" key="4">
    <source>
        <dbReference type="SAM" id="Phobius"/>
    </source>
</evidence>
<keyword evidence="4" id="KW-0812">Transmembrane</keyword>
<evidence type="ECO:0000256" key="2">
    <source>
        <dbReference type="ARBA" id="ARBA00023054"/>
    </source>
</evidence>
<evidence type="ECO:0000256" key="3">
    <source>
        <dbReference type="SAM" id="Coils"/>
    </source>
</evidence>
<name>K9ZDE9_ANACC</name>
<dbReference type="HOGENOM" id="CLU_031364_1_0_3"/>
<dbReference type="PRINTS" id="PR01490">
    <property type="entry name" value="RTXTOXIND"/>
</dbReference>
<dbReference type="Gene3D" id="2.40.30.170">
    <property type="match status" value="1"/>
</dbReference>
<dbReference type="PATRIC" id="fig|272123.3.peg.1165"/>
<reference evidence="6" key="1">
    <citation type="journal article" date="2013" name="Proc. Natl. Acad. Sci. U.S.A.">
        <title>Improving the coverage of the cyanobacterial phylum using diversity-driven genome sequencing.</title>
        <authorList>
            <person name="Shih P.M."/>
            <person name="Wu D."/>
            <person name="Latifi A."/>
            <person name="Axen S.D."/>
            <person name="Fewer D.P."/>
            <person name="Talla E."/>
            <person name="Calteau A."/>
            <person name="Cai F."/>
            <person name="Tandeau de Marsac N."/>
            <person name="Rippka R."/>
            <person name="Herdman M."/>
            <person name="Sivonen K."/>
            <person name="Coursin T."/>
            <person name="Laurent T."/>
            <person name="Goodwin L."/>
            <person name="Nolan M."/>
            <person name="Davenport K.W."/>
            <person name="Han C.S."/>
            <person name="Rubin E.M."/>
            <person name="Eisen J.A."/>
            <person name="Woyke T."/>
            <person name="Gugger M."/>
            <person name="Kerfeld C.A."/>
        </authorList>
    </citation>
    <scope>NUCLEOTIDE SEQUENCE [LARGE SCALE GENOMIC DNA]</scope>
    <source>
        <strain evidence="6">ATCC 27899 / PCC 7122</strain>
    </source>
</reference>
<keyword evidence="4" id="KW-0472">Membrane</keyword>
<proteinExistence type="predicted"/>
<dbReference type="PANTHER" id="PTHR32347:SF27">
    <property type="entry name" value="RND EFFLUX PUMP MEMBRANE FUSION PROTEIN BARREL-SANDWICH DOMAIN-CONTAINING PROTEIN"/>
    <property type="match status" value="1"/>
</dbReference>
<feature type="transmembrane region" description="Helical" evidence="4">
    <location>
        <begin position="21"/>
        <end position="43"/>
    </location>
</feature>
<keyword evidence="2 3" id="KW-0175">Coiled coil</keyword>
<keyword evidence="4" id="KW-1133">Transmembrane helix</keyword>
<dbReference type="NCBIfam" id="TIGR02971">
    <property type="entry name" value="heterocyst_DevB"/>
    <property type="match status" value="1"/>
</dbReference>
<dbReference type="PANTHER" id="PTHR32347">
    <property type="entry name" value="EFFLUX SYSTEM COMPONENT YKNX-RELATED"/>
    <property type="match status" value="1"/>
</dbReference>
<dbReference type="InterPro" id="IPR014315">
    <property type="entry name" value="ABC_heterocyst_DevB"/>
</dbReference>
<dbReference type="AlphaFoldDB" id="K9ZDE9"/>
<dbReference type="RefSeq" id="WP_015213289.1">
    <property type="nucleotide sequence ID" value="NC_019771.1"/>
</dbReference>
<dbReference type="Gene3D" id="2.40.50.100">
    <property type="match status" value="1"/>
</dbReference>
<dbReference type="InterPro" id="IPR050465">
    <property type="entry name" value="UPF0194_transport"/>
</dbReference>
<gene>
    <name evidence="5" type="ordered locus">Anacy_1065</name>
</gene>
<dbReference type="KEGG" id="acy:Anacy_1065"/>
<keyword evidence="6" id="KW-1185">Reference proteome</keyword>
<evidence type="ECO:0000313" key="5">
    <source>
        <dbReference type="EMBL" id="AFZ56637.1"/>
    </source>
</evidence>
<feature type="coiled-coil region" evidence="3">
    <location>
        <begin position="112"/>
        <end position="142"/>
    </location>
</feature>
<dbReference type="EMBL" id="CP003659">
    <property type="protein sequence ID" value="AFZ56637.1"/>
    <property type="molecule type" value="Genomic_DNA"/>
</dbReference>
<sequence>MQNFYPDSKRTDKSPAGIQKRSLIISTLVLAVTSIAASSYFLISRQNSTQQDNTLAAESLPAIKAVTALGRIEPQGEVIQVSVSQIAGSNRVDKLLVKQGESIKKGQVIAILDSSNRRLAALNRAKQQVKVAESQLARVKAGAKQGEIATQIATVSELEAELRQQSAARIATVKRLEAEVKNAQLEYQRYEYLQVEGAISTSIRDSKKLILETAQASLKEAIANRIQTSETIREKLKQASATLNQIAEIRPTDIQIAVAEIESAKAAVHEAQADVDLAYVHSPQNGKILKIHTWGGEIVSDKGIVEIGQTEQMYVVAEVYEADINSVKIGQSATITQLNLPGRLAGTVEEVGLLIAKKDVLNTDPAADIDARVVEVKIRLNPESSQRVKTLTNSKVKVAIQLY</sequence>
<organism evidence="5 6">
    <name type="scientific">Anabaena cylindrica (strain ATCC 27899 / PCC 7122)</name>
    <dbReference type="NCBI Taxonomy" id="272123"/>
    <lineage>
        <taxon>Bacteria</taxon>
        <taxon>Bacillati</taxon>
        <taxon>Cyanobacteriota</taxon>
        <taxon>Cyanophyceae</taxon>
        <taxon>Nostocales</taxon>
        <taxon>Nostocaceae</taxon>
        <taxon>Anabaena</taxon>
    </lineage>
</organism>
<accession>K9ZDE9</accession>